<dbReference type="EMBL" id="CAJOBD010038328">
    <property type="protein sequence ID" value="CAF4310179.1"/>
    <property type="molecule type" value="Genomic_DNA"/>
</dbReference>
<comment type="caution">
    <text evidence="1">The sequence shown here is derived from an EMBL/GenBank/DDBJ whole genome shotgun (WGS) entry which is preliminary data.</text>
</comment>
<protein>
    <submittedName>
        <fullName evidence="1">Uncharacterized protein</fullName>
    </submittedName>
</protein>
<name>A0A820IIK5_9BILA</name>
<sequence>MQSGVGPTGNILFPPFTTLIGVWQCSGKNRVQLRL</sequence>
<proteinExistence type="predicted"/>
<evidence type="ECO:0000313" key="2">
    <source>
        <dbReference type="Proteomes" id="UP000663836"/>
    </source>
</evidence>
<feature type="non-terminal residue" evidence="1">
    <location>
        <position position="35"/>
    </location>
</feature>
<dbReference type="Proteomes" id="UP000663836">
    <property type="component" value="Unassembled WGS sequence"/>
</dbReference>
<accession>A0A820IIK5</accession>
<gene>
    <name evidence="1" type="ORF">JBS370_LOCUS40689</name>
</gene>
<dbReference type="AlphaFoldDB" id="A0A820IIK5"/>
<reference evidence="1" key="1">
    <citation type="submission" date="2021-02" db="EMBL/GenBank/DDBJ databases">
        <authorList>
            <person name="Nowell W R."/>
        </authorList>
    </citation>
    <scope>NUCLEOTIDE SEQUENCE</scope>
</reference>
<evidence type="ECO:0000313" key="1">
    <source>
        <dbReference type="EMBL" id="CAF4310179.1"/>
    </source>
</evidence>
<organism evidence="1 2">
    <name type="scientific">Rotaria sordida</name>
    <dbReference type="NCBI Taxonomy" id="392033"/>
    <lineage>
        <taxon>Eukaryota</taxon>
        <taxon>Metazoa</taxon>
        <taxon>Spiralia</taxon>
        <taxon>Gnathifera</taxon>
        <taxon>Rotifera</taxon>
        <taxon>Eurotatoria</taxon>
        <taxon>Bdelloidea</taxon>
        <taxon>Philodinida</taxon>
        <taxon>Philodinidae</taxon>
        <taxon>Rotaria</taxon>
    </lineage>
</organism>